<dbReference type="GO" id="GO:2000144">
    <property type="term" value="P:positive regulation of DNA-templated transcription initiation"/>
    <property type="evidence" value="ECO:0007669"/>
    <property type="project" value="EnsemblFungi"/>
</dbReference>
<evidence type="ECO:0000256" key="5">
    <source>
        <dbReference type="ARBA" id="ARBA00023242"/>
    </source>
</evidence>
<dbReference type="Pfam" id="PF02969">
    <property type="entry name" value="TAF"/>
    <property type="match status" value="1"/>
</dbReference>
<keyword evidence="4" id="KW-0804">Transcription</keyword>
<dbReference type="FunFam" id="1.10.20.10:FF:000033">
    <property type="entry name" value="Transcription initiation factor TFIID complex subunit"/>
    <property type="match status" value="1"/>
</dbReference>
<evidence type="ECO:0000259" key="8">
    <source>
        <dbReference type="SMART" id="SM00803"/>
    </source>
</evidence>
<keyword evidence="3" id="KW-0805">Transcription regulation</keyword>
<comment type="similarity">
    <text evidence="2">Belongs to the TAF6 family.</text>
</comment>
<reference evidence="10" key="1">
    <citation type="submission" date="2016-05" db="EMBL/GenBank/DDBJ databases">
        <title>Comparative genomics of biotechnologically important yeasts.</title>
        <authorList>
            <consortium name="DOE Joint Genome Institute"/>
            <person name="Riley R."/>
            <person name="Haridas S."/>
            <person name="Wolfe K.H."/>
            <person name="Lopes M.R."/>
            <person name="Hittinger C.T."/>
            <person name="Goker M."/>
            <person name="Salamov A."/>
            <person name="Wisecaver J."/>
            <person name="Long T.M."/>
            <person name="Aerts A.L."/>
            <person name="Barry K."/>
            <person name="Choi C."/>
            <person name="Clum A."/>
            <person name="Coughlan A.Y."/>
            <person name="Deshpande S."/>
            <person name="Douglass A.P."/>
            <person name="Hanson S.J."/>
            <person name="Klenk H.-P."/>
            <person name="Labutti K."/>
            <person name="Lapidus A."/>
            <person name="Lindquist E."/>
            <person name="Lipzen A."/>
            <person name="Meier-Kolthoff J.P."/>
            <person name="Ohm R.A."/>
            <person name="Otillar R.P."/>
            <person name="Pangilinan J."/>
            <person name="Peng Y."/>
            <person name="Rokas A."/>
            <person name="Rosa C.A."/>
            <person name="Scheuner C."/>
            <person name="Sibirny A.A."/>
            <person name="Slot J.C."/>
            <person name="Stielow J.B."/>
            <person name="Sun H."/>
            <person name="Kurtzman C.P."/>
            <person name="Blackwell M."/>
            <person name="Grigoriev I.V."/>
            <person name="Jeffries T.W."/>
        </authorList>
    </citation>
    <scope>NUCLEOTIDE SEQUENCE [LARGE SCALE GENOMIC DNA]</scope>
    <source>
        <strain evidence="10">NRRL Y-12698</strain>
    </source>
</reference>
<dbReference type="SUPFAM" id="SSF48371">
    <property type="entry name" value="ARM repeat"/>
    <property type="match status" value="1"/>
</dbReference>
<evidence type="ECO:0000256" key="1">
    <source>
        <dbReference type="ARBA" id="ARBA00004123"/>
    </source>
</evidence>
<evidence type="ECO:0000256" key="4">
    <source>
        <dbReference type="ARBA" id="ARBA00023163"/>
    </source>
</evidence>
<dbReference type="GO" id="GO:0046695">
    <property type="term" value="C:SLIK (SAGA-like) complex"/>
    <property type="evidence" value="ECO:0007669"/>
    <property type="project" value="EnsemblFungi"/>
</dbReference>
<dbReference type="GO" id="GO:0003713">
    <property type="term" value="F:transcription coactivator activity"/>
    <property type="evidence" value="ECO:0007669"/>
    <property type="project" value="TreeGrafter"/>
</dbReference>
<dbReference type="EMBL" id="KV454434">
    <property type="protein sequence ID" value="ODQ78915.1"/>
    <property type="molecule type" value="Genomic_DNA"/>
</dbReference>
<dbReference type="Pfam" id="PF07571">
    <property type="entry name" value="TAF6_C"/>
    <property type="match status" value="1"/>
</dbReference>
<dbReference type="GO" id="GO:0005829">
    <property type="term" value="C:cytosol"/>
    <property type="evidence" value="ECO:0007669"/>
    <property type="project" value="EnsemblFungi"/>
</dbReference>
<dbReference type="RefSeq" id="XP_018984243.1">
    <property type="nucleotide sequence ID" value="XM_019131895.1"/>
</dbReference>
<dbReference type="GO" id="GO:0006325">
    <property type="term" value="P:chromatin organization"/>
    <property type="evidence" value="ECO:0007669"/>
    <property type="project" value="EnsemblFungi"/>
</dbReference>
<evidence type="ECO:0000256" key="2">
    <source>
        <dbReference type="ARBA" id="ARBA00007688"/>
    </source>
</evidence>
<keyword evidence="10" id="KW-1185">Reference proteome</keyword>
<dbReference type="InterPro" id="IPR009072">
    <property type="entry name" value="Histone-fold"/>
</dbReference>
<evidence type="ECO:0000256" key="7">
    <source>
        <dbReference type="ARBA" id="ARBA00093655"/>
    </source>
</evidence>
<dbReference type="GeneID" id="30149748"/>
<accession>A0A1E3QMK5</accession>
<dbReference type="OrthoDB" id="361039at2759"/>
<dbReference type="SUPFAM" id="SSF47113">
    <property type="entry name" value="Histone-fold"/>
    <property type="match status" value="1"/>
</dbReference>
<protein>
    <recommendedName>
        <fullName evidence="6">TBP-associated factor 6</fullName>
    </recommendedName>
    <alternativeName>
        <fullName evidence="7">Transcription initiation factor TFIID subunit 6</fullName>
    </alternativeName>
</protein>
<evidence type="ECO:0000256" key="3">
    <source>
        <dbReference type="ARBA" id="ARBA00023015"/>
    </source>
</evidence>
<dbReference type="InterPro" id="IPR004823">
    <property type="entry name" value="TAF_TATA-bd_Histone-like_dom"/>
</dbReference>
<dbReference type="InterPro" id="IPR037796">
    <property type="entry name" value="TAF6"/>
</dbReference>
<dbReference type="CDD" id="cd08050">
    <property type="entry name" value="TAF6C"/>
    <property type="match status" value="1"/>
</dbReference>
<dbReference type="STRING" id="984486.A0A1E3QMK5"/>
<evidence type="ECO:0000313" key="9">
    <source>
        <dbReference type="EMBL" id="ODQ78915.1"/>
    </source>
</evidence>
<proteinExistence type="inferred from homology"/>
<organism evidence="9 10">
    <name type="scientific">Babjeviella inositovora NRRL Y-12698</name>
    <dbReference type="NCBI Taxonomy" id="984486"/>
    <lineage>
        <taxon>Eukaryota</taxon>
        <taxon>Fungi</taxon>
        <taxon>Dikarya</taxon>
        <taxon>Ascomycota</taxon>
        <taxon>Saccharomycotina</taxon>
        <taxon>Pichiomycetes</taxon>
        <taxon>Serinales incertae sedis</taxon>
        <taxon>Babjeviella</taxon>
    </lineage>
</organism>
<dbReference type="GO" id="GO:0000124">
    <property type="term" value="C:SAGA complex"/>
    <property type="evidence" value="ECO:0007669"/>
    <property type="project" value="EnsemblFungi"/>
</dbReference>
<dbReference type="InterPro" id="IPR016024">
    <property type="entry name" value="ARM-type_fold"/>
</dbReference>
<comment type="subcellular location">
    <subcellularLocation>
        <location evidence="1">Nucleus</location>
    </subcellularLocation>
</comment>
<dbReference type="InterPro" id="IPR011442">
    <property type="entry name" value="TAF6_C"/>
</dbReference>
<dbReference type="PANTHER" id="PTHR10221">
    <property type="entry name" value="TRANSCRIPTION INITIATION FACTOR TFIID SUBUNIT 6"/>
    <property type="match status" value="1"/>
</dbReference>
<dbReference type="CDD" id="cd22931">
    <property type="entry name" value="HFD_TAF6"/>
    <property type="match status" value="1"/>
</dbReference>
<dbReference type="InterPro" id="IPR046344">
    <property type="entry name" value="TAF6_C_sf"/>
</dbReference>
<dbReference type="GO" id="GO:0042802">
    <property type="term" value="F:identical protein binding"/>
    <property type="evidence" value="ECO:0007669"/>
    <property type="project" value="EnsemblFungi"/>
</dbReference>
<feature type="domain" description="TATA box binding protein associated factor (TAF) histone-like fold" evidence="8">
    <location>
        <begin position="12"/>
        <end position="75"/>
    </location>
</feature>
<dbReference type="GO" id="GO:0061629">
    <property type="term" value="F:RNA polymerase II-specific DNA-binding transcription factor binding"/>
    <property type="evidence" value="ECO:0007669"/>
    <property type="project" value="EnsemblFungi"/>
</dbReference>
<dbReference type="AlphaFoldDB" id="A0A1E3QMK5"/>
<dbReference type="SMART" id="SM00803">
    <property type="entry name" value="TAF"/>
    <property type="match status" value="1"/>
</dbReference>
<dbReference type="GO" id="GO:0005669">
    <property type="term" value="C:transcription factor TFIID complex"/>
    <property type="evidence" value="ECO:0007669"/>
    <property type="project" value="EnsemblFungi"/>
</dbReference>
<dbReference type="FunFam" id="1.25.40.770:FF:000001">
    <property type="entry name" value="Transcription initiation factor TFIID subunit 6"/>
    <property type="match status" value="1"/>
</dbReference>
<evidence type="ECO:0000256" key="6">
    <source>
        <dbReference type="ARBA" id="ARBA00076308"/>
    </source>
</evidence>
<sequence length="471" mass="51965">MTSAKLPTSHTLWSPYDTVKDAAESLGITLNDEVAKNLAMDVEYRIHEILENATKFMRHSKRKLLMTSDIEKSLKLLNVEPLYGYDNSQQLNFKEAIVSETGQTLYYVDDQEVDFEKLINQPLPKVPRASTFTAHWLAIEGVQPTIPQNPLLAEIKALPPVSRGAMANSLGGIALSGSSSSAVPDTAKPNNKELEVKPLVKHVLSKESQLYFDKVAETLVSADPAKDHLRGAALNSLRSDPGLHQLVPYFIQYVAEQITNNLANIELLSTMLEVIYSLLSNPTIFLEPYVHALMPCILTLLLAKRIGPQKSAVDTGDEHFAIRDFAASLLQHICNQYGDSYSTLKPRVTRTLLRAFLDPTKPVGTHYGSILGLTNLGEEVVRLILVGNLKIWSTSVLEQIEDAHDRDILLEKVLEALRILKHKADGDMEVDDLSAAEAAKLSARIGTTVALLVLEAPDKKAILDGVFFGEQ</sequence>
<dbReference type="GO" id="GO:0003682">
    <property type="term" value="F:chromatin binding"/>
    <property type="evidence" value="ECO:0007669"/>
    <property type="project" value="EnsemblFungi"/>
</dbReference>
<dbReference type="PANTHER" id="PTHR10221:SF9">
    <property type="entry name" value="TRANSCRIPTION INITIATION FACTOR TFIID SUBUNIT 6"/>
    <property type="match status" value="1"/>
</dbReference>
<dbReference type="GO" id="GO:0045944">
    <property type="term" value="P:positive regulation of transcription by RNA polymerase II"/>
    <property type="evidence" value="ECO:0007669"/>
    <property type="project" value="EnsemblFungi"/>
</dbReference>
<gene>
    <name evidence="9" type="ORF">BABINDRAFT_38821</name>
</gene>
<dbReference type="Proteomes" id="UP000094336">
    <property type="component" value="Unassembled WGS sequence"/>
</dbReference>
<name>A0A1E3QMK5_9ASCO</name>
<keyword evidence="5" id="KW-0539">Nucleus</keyword>
<dbReference type="GO" id="GO:0046982">
    <property type="term" value="F:protein heterodimerization activity"/>
    <property type="evidence" value="ECO:0007669"/>
    <property type="project" value="InterPro"/>
</dbReference>
<evidence type="ECO:0000313" key="10">
    <source>
        <dbReference type="Proteomes" id="UP000094336"/>
    </source>
</evidence>
<dbReference type="Gene3D" id="1.10.20.10">
    <property type="entry name" value="Histone, subunit A"/>
    <property type="match status" value="1"/>
</dbReference>
<dbReference type="Gene3D" id="1.25.40.770">
    <property type="entry name" value="TAF6, C-terminal HEAT repeat domain"/>
    <property type="match status" value="1"/>
</dbReference>
<dbReference type="GO" id="GO:0051123">
    <property type="term" value="P:RNA polymerase II preinitiation complex assembly"/>
    <property type="evidence" value="ECO:0007669"/>
    <property type="project" value="EnsemblFungi"/>
</dbReference>
<dbReference type="GO" id="GO:0016251">
    <property type="term" value="F:RNA polymerase II general transcription initiation factor activity"/>
    <property type="evidence" value="ECO:0007669"/>
    <property type="project" value="InterPro"/>
</dbReference>